<accession>A0A3N5CX87</accession>
<gene>
    <name evidence="1" type="ORF">EG799_11645</name>
</gene>
<dbReference type="AlphaFoldDB" id="A0A3N5CX87"/>
<organism evidence="1 2">
    <name type="scientific">Aurantiacibacter spongiae</name>
    <dbReference type="NCBI Taxonomy" id="2488860"/>
    <lineage>
        <taxon>Bacteria</taxon>
        <taxon>Pseudomonadati</taxon>
        <taxon>Pseudomonadota</taxon>
        <taxon>Alphaproteobacteria</taxon>
        <taxon>Sphingomonadales</taxon>
        <taxon>Erythrobacteraceae</taxon>
        <taxon>Aurantiacibacter</taxon>
    </lineage>
</organism>
<proteinExistence type="predicted"/>
<dbReference type="OrthoDB" id="7432973at2"/>
<dbReference type="EMBL" id="RPFZ01000001">
    <property type="protein sequence ID" value="RPF72200.1"/>
    <property type="molecule type" value="Genomic_DNA"/>
</dbReference>
<evidence type="ECO:0000313" key="1">
    <source>
        <dbReference type="EMBL" id="RPF72200.1"/>
    </source>
</evidence>
<keyword evidence="2" id="KW-1185">Reference proteome</keyword>
<protein>
    <submittedName>
        <fullName evidence="1">Uncharacterized protein</fullName>
    </submittedName>
</protein>
<comment type="caution">
    <text evidence="1">The sequence shown here is derived from an EMBL/GenBank/DDBJ whole genome shotgun (WGS) entry which is preliminary data.</text>
</comment>
<dbReference type="RefSeq" id="WP_123881384.1">
    <property type="nucleotide sequence ID" value="NZ_RPFZ01000001.1"/>
</dbReference>
<evidence type="ECO:0000313" key="2">
    <source>
        <dbReference type="Proteomes" id="UP000275232"/>
    </source>
</evidence>
<sequence>MTDHTNPFDDIFALSMEGWRLWAAAGTVVWLRSMRLAQGGRLAEREAHRMVSEKVEANATLGLALLPGMIAMAGPAELVSQAMAHYARPVEANRRRLGKGRR</sequence>
<dbReference type="Proteomes" id="UP000275232">
    <property type="component" value="Unassembled WGS sequence"/>
</dbReference>
<reference evidence="1 2" key="1">
    <citation type="submission" date="2018-11" db="EMBL/GenBank/DDBJ databases">
        <title>Erythrobacter spongiae sp. nov., isolated from a marine sponge.</title>
        <authorList>
            <person name="Zhuang L."/>
            <person name="Luo L."/>
        </authorList>
    </citation>
    <scope>NUCLEOTIDE SEQUENCE [LARGE SCALE GENOMIC DNA]</scope>
    <source>
        <strain evidence="1 2">HN-E23</strain>
    </source>
</reference>
<name>A0A3N5CX87_9SPHN</name>